<protein>
    <submittedName>
        <fullName evidence="9">General secretion pathway protein F</fullName>
    </submittedName>
</protein>
<feature type="transmembrane region" description="Helical" evidence="7">
    <location>
        <begin position="113"/>
        <end position="133"/>
    </location>
</feature>
<dbReference type="Proteomes" id="UP000243606">
    <property type="component" value="Unassembled WGS sequence"/>
</dbReference>
<dbReference type="InterPro" id="IPR042094">
    <property type="entry name" value="T2SS_GspF_sf"/>
</dbReference>
<dbReference type="Gene3D" id="1.20.81.30">
    <property type="entry name" value="Type II secretion system (T2SS), domain F"/>
    <property type="match status" value="2"/>
</dbReference>
<dbReference type="STRING" id="425504.SAMN05216206_0977"/>
<name>A0A1I3EI36_9PSED</name>
<evidence type="ECO:0000256" key="1">
    <source>
        <dbReference type="ARBA" id="ARBA00004651"/>
    </source>
</evidence>
<proteinExistence type="inferred from homology"/>
<feature type="domain" description="Type II secretion system protein GspF" evidence="8">
    <location>
        <begin position="200"/>
        <end position="314"/>
    </location>
</feature>
<reference evidence="10" key="1">
    <citation type="submission" date="2016-10" db="EMBL/GenBank/DDBJ databases">
        <authorList>
            <person name="Varghese N."/>
            <person name="Submissions S."/>
        </authorList>
    </citation>
    <scope>NUCLEOTIDE SEQUENCE [LARGE SCALE GENOMIC DNA]</scope>
    <source>
        <strain evidence="10">LMG 24016</strain>
    </source>
</reference>
<evidence type="ECO:0000256" key="6">
    <source>
        <dbReference type="ARBA" id="ARBA00023136"/>
    </source>
</evidence>
<evidence type="ECO:0000256" key="7">
    <source>
        <dbReference type="SAM" id="Phobius"/>
    </source>
</evidence>
<comment type="subcellular location">
    <subcellularLocation>
        <location evidence="1">Cell membrane</location>
        <topology evidence="1">Multi-pass membrane protein</topology>
    </subcellularLocation>
</comment>
<dbReference type="InterPro" id="IPR003004">
    <property type="entry name" value="GspF/PilC"/>
</dbReference>
<keyword evidence="4 7" id="KW-0812">Transmembrane</keyword>
<feature type="transmembrane region" description="Helical" evidence="7">
    <location>
        <begin position="139"/>
        <end position="159"/>
    </location>
</feature>
<dbReference type="AlphaFoldDB" id="A0A1I3EI36"/>
<sequence>MPTARPAQLNFAARAQLFAHLAAMEQAGVPVERALLSVSVPLGAKTALASLQTQIAVGSDIASAGLRSGLFTPLDATLLRAGQASGCLATIYQRLAERYTHQAQQAAALKSRLLLPGAVLVLALFIQPLPALVGGQLSGAGYLWGVLWPLLVLGSLYALGRGLYRRREHTPAGATRALDSVFARLPLMGPALLRRNLRDFFASLGLMLEAGMPMLEALPKACAVISHAPLRQRFSAVPLAIQRGQTLAQALAALTFPGQGLALGLIRSGEASGTLPASLLNYARVETQKLDSLTEQLTTWLPRMLYIGVMLWMAYGLLTGAGFGPRLPVELG</sequence>
<evidence type="ECO:0000256" key="3">
    <source>
        <dbReference type="ARBA" id="ARBA00022475"/>
    </source>
</evidence>
<evidence type="ECO:0000259" key="8">
    <source>
        <dbReference type="Pfam" id="PF00482"/>
    </source>
</evidence>
<gene>
    <name evidence="9" type="ORF">SAMN05216206_0977</name>
</gene>
<dbReference type="PANTHER" id="PTHR30012">
    <property type="entry name" value="GENERAL SECRETION PATHWAY PROTEIN"/>
    <property type="match status" value="1"/>
</dbReference>
<evidence type="ECO:0000256" key="4">
    <source>
        <dbReference type="ARBA" id="ARBA00022692"/>
    </source>
</evidence>
<evidence type="ECO:0000313" key="10">
    <source>
        <dbReference type="Proteomes" id="UP000243606"/>
    </source>
</evidence>
<feature type="domain" description="Type II secretion system protein GspF" evidence="8">
    <location>
        <begin position="19"/>
        <end position="126"/>
    </location>
</feature>
<feature type="transmembrane region" description="Helical" evidence="7">
    <location>
        <begin position="304"/>
        <end position="323"/>
    </location>
</feature>
<evidence type="ECO:0000256" key="2">
    <source>
        <dbReference type="ARBA" id="ARBA00005745"/>
    </source>
</evidence>
<keyword evidence="5 7" id="KW-1133">Transmembrane helix</keyword>
<dbReference type="InterPro" id="IPR018076">
    <property type="entry name" value="T2SS_GspF_dom"/>
</dbReference>
<dbReference type="PANTHER" id="PTHR30012:SF0">
    <property type="entry name" value="TYPE II SECRETION SYSTEM PROTEIN F-RELATED"/>
    <property type="match status" value="1"/>
</dbReference>
<dbReference type="RefSeq" id="WP_090240187.1">
    <property type="nucleotide sequence ID" value="NZ_FOQL01000001.1"/>
</dbReference>
<keyword evidence="6 7" id="KW-0472">Membrane</keyword>
<evidence type="ECO:0000256" key="5">
    <source>
        <dbReference type="ARBA" id="ARBA00022989"/>
    </source>
</evidence>
<keyword evidence="3" id="KW-1003">Cell membrane</keyword>
<accession>A0A1I3EI36</accession>
<dbReference type="EMBL" id="FOQL01000001">
    <property type="protein sequence ID" value="SFH98510.1"/>
    <property type="molecule type" value="Genomic_DNA"/>
</dbReference>
<evidence type="ECO:0000313" key="9">
    <source>
        <dbReference type="EMBL" id="SFH98510.1"/>
    </source>
</evidence>
<comment type="similarity">
    <text evidence="2">Belongs to the GSP F family.</text>
</comment>
<keyword evidence="10" id="KW-1185">Reference proteome</keyword>
<dbReference type="Pfam" id="PF00482">
    <property type="entry name" value="T2SSF"/>
    <property type="match status" value="2"/>
</dbReference>
<dbReference type="GO" id="GO:0005886">
    <property type="term" value="C:plasma membrane"/>
    <property type="evidence" value="ECO:0007669"/>
    <property type="project" value="UniProtKB-SubCell"/>
</dbReference>
<organism evidence="9 10">
    <name type="scientific">Pseudomonas guineae</name>
    <dbReference type="NCBI Taxonomy" id="425504"/>
    <lineage>
        <taxon>Bacteria</taxon>
        <taxon>Pseudomonadati</taxon>
        <taxon>Pseudomonadota</taxon>
        <taxon>Gammaproteobacteria</taxon>
        <taxon>Pseudomonadales</taxon>
        <taxon>Pseudomonadaceae</taxon>
        <taxon>Pseudomonas</taxon>
    </lineage>
</organism>
<dbReference type="OrthoDB" id="8750382at2"/>